<dbReference type="SUPFAM" id="SSF55486">
    <property type="entry name" value="Metalloproteases ('zincins'), catalytic domain"/>
    <property type="match status" value="1"/>
</dbReference>
<keyword evidence="9" id="KW-1185">Reference proteome</keyword>
<protein>
    <submittedName>
        <fullName evidence="10">Peptidase metallopeptidase domain-containing protein</fullName>
    </submittedName>
</protein>
<feature type="binding site" evidence="6">
    <location>
        <position position="181"/>
    </location>
    <ligand>
        <name>Zn(2+)</name>
        <dbReference type="ChEBI" id="CHEBI:29105"/>
        <label>2</label>
        <note>catalytic</note>
    </ligand>
</feature>
<feature type="binding site" evidence="6">
    <location>
        <position position="200"/>
    </location>
    <ligand>
        <name>Zn(2+)</name>
        <dbReference type="ChEBI" id="CHEBI:29105"/>
        <label>2</label>
        <note>catalytic</note>
    </ligand>
</feature>
<dbReference type="GO" id="GO:0008270">
    <property type="term" value="F:zinc ion binding"/>
    <property type="evidence" value="ECO:0007669"/>
    <property type="project" value="InterPro"/>
</dbReference>
<dbReference type="WBParaSite" id="ACRNAN_scaffold5757.g6350.t1">
    <property type="protein sequence ID" value="ACRNAN_scaffold5757.g6350.t1"/>
    <property type="gene ID" value="ACRNAN_scaffold5757.g6350"/>
</dbReference>
<feature type="binding site" evidence="6">
    <location>
        <position position="134"/>
    </location>
    <ligand>
        <name>Ca(2+)</name>
        <dbReference type="ChEBI" id="CHEBI:29108"/>
        <label>3</label>
    </ligand>
</feature>
<evidence type="ECO:0000256" key="5">
    <source>
        <dbReference type="ARBA" id="ARBA00022833"/>
    </source>
</evidence>
<feature type="binding site" evidence="6">
    <location>
        <position position="126"/>
    </location>
    <ligand>
        <name>Zn(2+)</name>
        <dbReference type="ChEBI" id="CHEBI:29105"/>
        <label>1</label>
    </ligand>
</feature>
<dbReference type="Pfam" id="PF00413">
    <property type="entry name" value="Peptidase_M10"/>
    <property type="match status" value="1"/>
</dbReference>
<feature type="chain" id="PRO_5037800903" evidence="7">
    <location>
        <begin position="22"/>
        <end position="289"/>
    </location>
</feature>
<feature type="binding site" evidence="6">
    <location>
        <position position="191"/>
    </location>
    <ligand>
        <name>Zn(2+)</name>
        <dbReference type="ChEBI" id="CHEBI:29105"/>
        <label>2</label>
        <note>catalytic</note>
    </ligand>
</feature>
<evidence type="ECO:0000256" key="7">
    <source>
        <dbReference type="SAM" id="SignalP"/>
    </source>
</evidence>
<feature type="binding site" evidence="6">
    <location>
        <position position="116"/>
    </location>
    <ligand>
        <name>Ca(2+)</name>
        <dbReference type="ChEBI" id="CHEBI:29108"/>
        <label>2</label>
    </ligand>
</feature>
<dbReference type="Gene3D" id="3.40.390.10">
    <property type="entry name" value="Collagenase (Catalytic Domain)"/>
    <property type="match status" value="1"/>
</dbReference>
<evidence type="ECO:0000256" key="4">
    <source>
        <dbReference type="ARBA" id="ARBA00022801"/>
    </source>
</evidence>
<sequence>MKIFLLLNLFLFVLLFEQIFAFINFIKIEENLVETAQNRSRRYLDSTEDLYCGTKDFTLSHGSNGKWLKNSLTYYIGSNSSSMPTNETKDGIRAAFNRWSEIVPLTFTEIDDERADIWIGFRKGEHGDDLPFDGSGKQIAHCLGQMPCTVIHFDDAENWRYVEMGRWLYHQQVDFLSVAMHQIGHALGLGHYDGYANNIMNSKYLRPASKSEVYIWPNLKPDEIKAVKDLYGISTAYSYVGCFINRNHHLHKWPFLNEKQYEFDEENSVNYCVQICSRDDYRYAGIFHF</sequence>
<evidence type="ECO:0000256" key="6">
    <source>
        <dbReference type="PIRSR" id="PIRSR621190-2"/>
    </source>
</evidence>
<dbReference type="GO" id="GO:0031012">
    <property type="term" value="C:extracellular matrix"/>
    <property type="evidence" value="ECO:0007669"/>
    <property type="project" value="InterPro"/>
</dbReference>
<dbReference type="Proteomes" id="UP000887540">
    <property type="component" value="Unplaced"/>
</dbReference>
<comment type="cofactor">
    <cofactor evidence="6">
        <name>Zn(2+)</name>
        <dbReference type="ChEBI" id="CHEBI:29105"/>
    </cofactor>
    <text evidence="6">Binds 2 Zn(2+) ions per subunit.</text>
</comment>
<evidence type="ECO:0000313" key="10">
    <source>
        <dbReference type="WBParaSite" id="ACRNAN_scaffold5757.g6350.t1"/>
    </source>
</evidence>
<dbReference type="GO" id="GO:0030574">
    <property type="term" value="P:collagen catabolic process"/>
    <property type="evidence" value="ECO:0007669"/>
    <property type="project" value="TreeGrafter"/>
</dbReference>
<keyword evidence="4" id="KW-0378">Hydrolase</keyword>
<dbReference type="InterPro" id="IPR006026">
    <property type="entry name" value="Peptidase_Metallo"/>
</dbReference>
<feature type="domain" description="Peptidase metallopeptidase" evidence="8">
    <location>
        <begin position="63"/>
        <end position="233"/>
    </location>
</feature>
<evidence type="ECO:0000256" key="2">
    <source>
        <dbReference type="ARBA" id="ARBA00022670"/>
    </source>
</evidence>
<keyword evidence="3 6" id="KW-0479">Metal-binding</keyword>
<comment type="cofactor">
    <cofactor evidence="6">
        <name>Ca(2+)</name>
        <dbReference type="ChEBI" id="CHEBI:29108"/>
    </cofactor>
    <text evidence="6">Can bind about 5 Ca(2+) ions per subunit.</text>
</comment>
<keyword evidence="6" id="KW-0106">Calcium</keyword>
<dbReference type="InterPro" id="IPR024079">
    <property type="entry name" value="MetalloPept_cat_dom_sf"/>
</dbReference>
<feature type="binding site" evidence="6">
    <location>
        <position position="157"/>
    </location>
    <ligand>
        <name>Ca(2+)</name>
        <dbReference type="ChEBI" id="CHEBI:29108"/>
        <label>3</label>
    </ligand>
</feature>
<dbReference type="PANTHER" id="PTHR10201">
    <property type="entry name" value="MATRIX METALLOPROTEINASE"/>
    <property type="match status" value="1"/>
</dbReference>
<proteinExistence type="inferred from homology"/>
<dbReference type="GO" id="GO:0005615">
    <property type="term" value="C:extracellular space"/>
    <property type="evidence" value="ECO:0007669"/>
    <property type="project" value="TreeGrafter"/>
</dbReference>
<name>A0A914E6E8_9BILA</name>
<keyword evidence="2" id="KW-0645">Protease</keyword>
<keyword evidence="7" id="KW-0732">Signal</keyword>
<feature type="binding site" evidence="6">
    <location>
        <position position="185"/>
    </location>
    <ligand>
        <name>Zn(2+)</name>
        <dbReference type="ChEBI" id="CHEBI:29105"/>
        <label>2</label>
        <note>catalytic</note>
    </ligand>
</feature>
<comment type="similarity">
    <text evidence="1">Belongs to the peptidase M10A family.</text>
</comment>
<dbReference type="PANTHER" id="PTHR10201:SF329">
    <property type="entry name" value="MATRIX METALLOPROTEINASE-C"/>
    <property type="match status" value="1"/>
</dbReference>
<accession>A0A914E6E8</accession>
<feature type="binding site" evidence="6">
    <location>
        <position position="133"/>
    </location>
    <ligand>
        <name>Ca(2+)</name>
        <dbReference type="ChEBI" id="CHEBI:29108"/>
        <label>3</label>
    </ligand>
</feature>
<dbReference type="GO" id="GO:0006508">
    <property type="term" value="P:proteolysis"/>
    <property type="evidence" value="ECO:0007669"/>
    <property type="project" value="UniProtKB-KW"/>
</dbReference>
<evidence type="ECO:0000259" key="8">
    <source>
        <dbReference type="SMART" id="SM00235"/>
    </source>
</evidence>
<feature type="binding site" evidence="6">
    <location>
        <position position="154"/>
    </location>
    <ligand>
        <name>Ca(2+)</name>
        <dbReference type="ChEBI" id="CHEBI:29108"/>
        <label>3</label>
    </ligand>
</feature>
<dbReference type="GO" id="GO:0004222">
    <property type="term" value="F:metalloendopeptidase activity"/>
    <property type="evidence" value="ECO:0007669"/>
    <property type="project" value="InterPro"/>
</dbReference>
<dbReference type="AlphaFoldDB" id="A0A914E6E8"/>
<dbReference type="PRINTS" id="PR00138">
    <property type="entry name" value="MATRIXIN"/>
</dbReference>
<reference evidence="10" key="1">
    <citation type="submission" date="2022-11" db="UniProtKB">
        <authorList>
            <consortium name="WormBaseParasite"/>
        </authorList>
    </citation>
    <scope>IDENTIFICATION</scope>
</reference>
<feature type="binding site" evidence="6">
    <location>
        <position position="155"/>
    </location>
    <ligand>
        <name>Ca(2+)</name>
        <dbReference type="ChEBI" id="CHEBI:29108"/>
        <label>1</label>
    </ligand>
</feature>
<dbReference type="InterPro" id="IPR001818">
    <property type="entry name" value="Pept_M10_metallopeptidase"/>
</dbReference>
<dbReference type="SMART" id="SM00235">
    <property type="entry name" value="ZnMc"/>
    <property type="match status" value="1"/>
</dbReference>
<evidence type="ECO:0000256" key="1">
    <source>
        <dbReference type="ARBA" id="ARBA00010370"/>
    </source>
</evidence>
<feature type="binding site" evidence="6">
    <location>
        <position position="157"/>
    </location>
    <ligand>
        <name>Ca(2+)</name>
        <dbReference type="ChEBI" id="CHEBI:29108"/>
        <label>1</label>
    </ligand>
</feature>
<evidence type="ECO:0000256" key="3">
    <source>
        <dbReference type="ARBA" id="ARBA00022723"/>
    </source>
</evidence>
<keyword evidence="5 6" id="KW-0862">Zinc</keyword>
<feature type="binding site" evidence="6">
    <location>
        <position position="152"/>
    </location>
    <ligand>
        <name>Zn(2+)</name>
        <dbReference type="ChEBI" id="CHEBI:29105"/>
        <label>1</label>
    </ligand>
</feature>
<dbReference type="InterPro" id="IPR021190">
    <property type="entry name" value="Pept_M10A"/>
</dbReference>
<feature type="signal peptide" evidence="7">
    <location>
        <begin position="1"/>
        <end position="21"/>
    </location>
</feature>
<organism evidence="9 10">
    <name type="scientific">Acrobeloides nanus</name>
    <dbReference type="NCBI Taxonomy" id="290746"/>
    <lineage>
        <taxon>Eukaryota</taxon>
        <taxon>Metazoa</taxon>
        <taxon>Ecdysozoa</taxon>
        <taxon>Nematoda</taxon>
        <taxon>Chromadorea</taxon>
        <taxon>Rhabditida</taxon>
        <taxon>Tylenchina</taxon>
        <taxon>Cephalobomorpha</taxon>
        <taxon>Cephaloboidea</taxon>
        <taxon>Cephalobidae</taxon>
        <taxon>Acrobeloides</taxon>
    </lineage>
</organism>
<feature type="binding site" evidence="6">
    <location>
        <position position="128"/>
    </location>
    <ligand>
        <name>Zn(2+)</name>
        <dbReference type="ChEBI" id="CHEBI:29105"/>
        <label>1</label>
    </ligand>
</feature>
<feature type="binding site" evidence="6">
    <location>
        <position position="141"/>
    </location>
    <ligand>
        <name>Zn(2+)</name>
        <dbReference type="ChEBI" id="CHEBI:29105"/>
        <label>1</label>
    </ligand>
</feature>
<dbReference type="GO" id="GO:0030198">
    <property type="term" value="P:extracellular matrix organization"/>
    <property type="evidence" value="ECO:0007669"/>
    <property type="project" value="TreeGrafter"/>
</dbReference>
<evidence type="ECO:0000313" key="9">
    <source>
        <dbReference type="Proteomes" id="UP000887540"/>
    </source>
</evidence>